<dbReference type="HOGENOM" id="CLU_075060_0_0_2"/>
<dbReference type="GO" id="GO:0005886">
    <property type="term" value="C:plasma membrane"/>
    <property type="evidence" value="ECO:0007669"/>
    <property type="project" value="UniProtKB-SubCell"/>
</dbReference>
<feature type="transmembrane region" description="Helical" evidence="6">
    <location>
        <begin position="222"/>
        <end position="243"/>
    </location>
</feature>
<keyword evidence="3 6" id="KW-0812">Transmembrane</keyword>
<evidence type="ECO:0000259" key="7">
    <source>
        <dbReference type="Pfam" id="PF01757"/>
    </source>
</evidence>
<keyword evidence="5 6" id="KW-0472">Membrane</keyword>
<feature type="transmembrane region" description="Helical" evidence="6">
    <location>
        <begin position="193"/>
        <end position="210"/>
    </location>
</feature>
<feature type="transmembrane region" description="Helical" evidence="6">
    <location>
        <begin position="163"/>
        <end position="181"/>
    </location>
</feature>
<evidence type="ECO:0000256" key="1">
    <source>
        <dbReference type="ARBA" id="ARBA00004651"/>
    </source>
</evidence>
<dbReference type="KEGG" id="mls:MSLAZ_2660"/>
<evidence type="ECO:0000313" key="8">
    <source>
        <dbReference type="EMBL" id="AKB75921.1"/>
    </source>
</evidence>
<sequence length="366" mass="42916">MTQQKTHYYPEINYLRGFAVLFMISIHVSVYFIEMTDVNLLTVLYMAIDVFSQAAVPAFIFISGFVLYNKYNTDFKIGSFYTKRFKYILPPYFSFSTLYIIVPIYYSQIIGKPLNLNISEILIKYLTGGAYYHLWFFALIIQIYLLYPLILKAYIYFETKNNVTLFLTLVFITGVIAEYFLGNDFLFDNGTQFVSYLFYFVLGMFMTKNYEFIKLKSFLRSHLFCIFILLLSGAFLIMVGYANEFFSYNLLIFDSIYGVIWNILYISISTLYFTICFILMFYISAYLYKSKRLLIIHKIGSYSFAIYLVHAAILNMIVLVLSKIGFNWNNLLFYPSVFTSTLILSIFSVKILEQIPHSKYIIGKMG</sequence>
<dbReference type="PANTHER" id="PTHR40074">
    <property type="entry name" value="O-ACETYLTRANSFERASE WECH"/>
    <property type="match status" value="1"/>
</dbReference>
<gene>
    <name evidence="8" type="ORF">MSLAZ_2660</name>
</gene>
<dbReference type="EMBL" id="CP009515">
    <property type="protein sequence ID" value="AKB75921.1"/>
    <property type="molecule type" value="Genomic_DNA"/>
</dbReference>
<evidence type="ECO:0000256" key="6">
    <source>
        <dbReference type="SAM" id="Phobius"/>
    </source>
</evidence>
<dbReference type="OrthoDB" id="137952at2157"/>
<organism evidence="8 9">
    <name type="scientific">Methanosarcina lacustris Z-7289</name>
    <dbReference type="NCBI Taxonomy" id="1434111"/>
    <lineage>
        <taxon>Archaea</taxon>
        <taxon>Methanobacteriati</taxon>
        <taxon>Methanobacteriota</taxon>
        <taxon>Stenosarchaea group</taxon>
        <taxon>Methanomicrobia</taxon>
        <taxon>Methanosarcinales</taxon>
        <taxon>Methanosarcinaceae</taxon>
        <taxon>Methanosarcina</taxon>
    </lineage>
</organism>
<keyword evidence="2" id="KW-1003">Cell membrane</keyword>
<evidence type="ECO:0000256" key="4">
    <source>
        <dbReference type="ARBA" id="ARBA00022989"/>
    </source>
</evidence>
<dbReference type="Proteomes" id="UP000033072">
    <property type="component" value="Chromosome"/>
</dbReference>
<feature type="transmembrane region" description="Helical" evidence="6">
    <location>
        <begin position="263"/>
        <end position="283"/>
    </location>
</feature>
<feature type="transmembrane region" description="Helical" evidence="6">
    <location>
        <begin position="45"/>
        <end position="68"/>
    </location>
</feature>
<feature type="transmembrane region" description="Helical" evidence="6">
    <location>
        <begin position="89"/>
        <end position="110"/>
    </location>
</feature>
<feature type="transmembrane region" description="Helical" evidence="6">
    <location>
        <begin position="332"/>
        <end position="352"/>
    </location>
</feature>
<evidence type="ECO:0000256" key="5">
    <source>
        <dbReference type="ARBA" id="ARBA00023136"/>
    </source>
</evidence>
<protein>
    <submittedName>
        <fullName evidence="8">Integral membrane protein</fullName>
    </submittedName>
</protein>
<feature type="transmembrane region" description="Helical" evidence="6">
    <location>
        <begin position="130"/>
        <end position="151"/>
    </location>
</feature>
<proteinExistence type="predicted"/>
<comment type="subcellular location">
    <subcellularLocation>
        <location evidence="1">Cell membrane</location>
        <topology evidence="1">Multi-pass membrane protein</topology>
    </subcellularLocation>
</comment>
<dbReference type="GO" id="GO:0016413">
    <property type="term" value="F:O-acetyltransferase activity"/>
    <property type="evidence" value="ECO:0007669"/>
    <property type="project" value="TreeGrafter"/>
</dbReference>
<dbReference type="RefSeq" id="WP_048127812.1">
    <property type="nucleotide sequence ID" value="NZ_CP009515.1"/>
</dbReference>
<dbReference type="GeneID" id="24807511"/>
<name>A0A0E3S641_9EURY</name>
<keyword evidence="4 6" id="KW-1133">Transmembrane helix</keyword>
<feature type="transmembrane region" description="Helical" evidence="6">
    <location>
        <begin position="304"/>
        <end position="326"/>
    </location>
</feature>
<dbReference type="AlphaFoldDB" id="A0A0E3S641"/>
<evidence type="ECO:0000256" key="3">
    <source>
        <dbReference type="ARBA" id="ARBA00022692"/>
    </source>
</evidence>
<dbReference type="PANTHER" id="PTHR40074:SF2">
    <property type="entry name" value="O-ACETYLTRANSFERASE WECH"/>
    <property type="match status" value="1"/>
</dbReference>
<evidence type="ECO:0000256" key="2">
    <source>
        <dbReference type="ARBA" id="ARBA00022475"/>
    </source>
</evidence>
<dbReference type="PATRIC" id="fig|1434111.4.peg.3526"/>
<evidence type="ECO:0000313" key="9">
    <source>
        <dbReference type="Proteomes" id="UP000033072"/>
    </source>
</evidence>
<dbReference type="Pfam" id="PF01757">
    <property type="entry name" value="Acyl_transf_3"/>
    <property type="match status" value="1"/>
</dbReference>
<dbReference type="STRING" id="1434111.MSLAZ_2660"/>
<accession>A0A0E3S641</accession>
<dbReference type="GO" id="GO:0009246">
    <property type="term" value="P:enterobacterial common antigen biosynthetic process"/>
    <property type="evidence" value="ECO:0007669"/>
    <property type="project" value="TreeGrafter"/>
</dbReference>
<reference evidence="8 9" key="1">
    <citation type="submission" date="2014-07" db="EMBL/GenBank/DDBJ databases">
        <title>Methanogenic archaea and the global carbon cycle.</title>
        <authorList>
            <person name="Henriksen J.R."/>
            <person name="Luke J."/>
            <person name="Reinhart S."/>
            <person name="Benedict M.N."/>
            <person name="Youngblut N.D."/>
            <person name="Metcalf M.E."/>
            <person name="Whitaker R.J."/>
            <person name="Metcalf W.W."/>
        </authorList>
    </citation>
    <scope>NUCLEOTIDE SEQUENCE [LARGE SCALE GENOMIC DNA]</scope>
    <source>
        <strain evidence="8 9">Z-7289</strain>
    </source>
</reference>
<feature type="domain" description="Acyltransferase 3" evidence="7">
    <location>
        <begin position="10"/>
        <end position="347"/>
    </location>
</feature>
<keyword evidence="9" id="KW-1185">Reference proteome</keyword>
<feature type="transmembrane region" description="Helical" evidence="6">
    <location>
        <begin position="12"/>
        <end position="33"/>
    </location>
</feature>
<dbReference type="InterPro" id="IPR002656">
    <property type="entry name" value="Acyl_transf_3_dom"/>
</dbReference>